<dbReference type="Proteomes" id="UP000324585">
    <property type="component" value="Unassembled WGS sequence"/>
</dbReference>
<gene>
    <name evidence="1" type="ORF">FVE85_8819</name>
</gene>
<sequence length="338" mass="36731">MAGMKKAVFLTLVLLTCGAGLFLAFWFSSSASLPPGSHGERMSLSKWVDNTFRFDTENEAASGAMALLRRPIASPEMQKRLQNSILLPRRFYVLKRPANRTASAPTEPELHAGLASSMCWKALQGAVSGSSRAAVKQAVLVSHTSDRNELMDAVVAELVRNISEWRLFAWEAQPDLFNALSEPESSASPFFRIRAVPGPLGTSASELGLPNNDTVDELPFVDACQSVGFIEPHLVVIHSWNGIEAAVSRALKISILSIKPKLILIQKHVKAAHTSNATSTTEVSTVMAAQDERRLDALMKRAKYASEKNSLGALCGPALVNLYHVYASADFVTIIQRS</sequence>
<organism evidence="1 2">
    <name type="scientific">Porphyridium purpureum</name>
    <name type="common">Red alga</name>
    <name type="synonym">Porphyridium cruentum</name>
    <dbReference type="NCBI Taxonomy" id="35688"/>
    <lineage>
        <taxon>Eukaryota</taxon>
        <taxon>Rhodophyta</taxon>
        <taxon>Bangiophyceae</taxon>
        <taxon>Porphyridiales</taxon>
        <taxon>Porphyridiaceae</taxon>
        <taxon>Porphyridium</taxon>
    </lineage>
</organism>
<accession>A0A5J4YRM2</accession>
<evidence type="ECO:0000313" key="2">
    <source>
        <dbReference type="Proteomes" id="UP000324585"/>
    </source>
</evidence>
<name>A0A5J4YRM2_PORPP</name>
<reference evidence="2" key="1">
    <citation type="journal article" date="2019" name="Nat. Commun.">
        <title>Expansion of phycobilisome linker gene families in mesophilic red algae.</title>
        <authorList>
            <person name="Lee J."/>
            <person name="Kim D."/>
            <person name="Bhattacharya D."/>
            <person name="Yoon H.S."/>
        </authorList>
    </citation>
    <scope>NUCLEOTIDE SEQUENCE [LARGE SCALE GENOMIC DNA]</scope>
    <source>
        <strain evidence="2">CCMP 1328</strain>
    </source>
</reference>
<keyword evidence="2" id="KW-1185">Reference proteome</keyword>
<proteinExistence type="predicted"/>
<evidence type="ECO:0000313" key="1">
    <source>
        <dbReference type="EMBL" id="KAA8493374.1"/>
    </source>
</evidence>
<dbReference type="EMBL" id="VRMN01000007">
    <property type="protein sequence ID" value="KAA8493374.1"/>
    <property type="molecule type" value="Genomic_DNA"/>
</dbReference>
<comment type="caution">
    <text evidence="1">The sequence shown here is derived from an EMBL/GenBank/DDBJ whole genome shotgun (WGS) entry which is preliminary data.</text>
</comment>
<protein>
    <submittedName>
        <fullName evidence="1">Uncharacterized protein</fullName>
    </submittedName>
</protein>
<dbReference type="AlphaFoldDB" id="A0A5J4YRM2"/>